<dbReference type="PANTHER" id="PTHR11228">
    <property type="entry name" value="RADICAL SAM DOMAIN PROTEIN"/>
    <property type="match status" value="1"/>
</dbReference>
<evidence type="ECO:0000313" key="2">
    <source>
        <dbReference type="EMBL" id="QXJ33220.1"/>
    </source>
</evidence>
<dbReference type="EMBL" id="CP077715">
    <property type="protein sequence ID" value="QXJ33220.1"/>
    <property type="molecule type" value="Genomic_DNA"/>
</dbReference>
<dbReference type="InterPro" id="IPR013785">
    <property type="entry name" value="Aldolase_TIM"/>
</dbReference>
<organism evidence="3 4">
    <name type="scientific">Saccharolobus shibatae</name>
    <dbReference type="NCBI Taxonomy" id="2286"/>
    <lineage>
        <taxon>Archaea</taxon>
        <taxon>Thermoproteota</taxon>
        <taxon>Thermoprotei</taxon>
        <taxon>Sulfolobales</taxon>
        <taxon>Sulfolobaceae</taxon>
        <taxon>Saccharolobus</taxon>
    </lineage>
</organism>
<sequence>MDTDILYSRIPIPTNWGEVGLVIAPNGDIYPGSEATSIPLSKLGNIKNDSLVEIWFSNPLLNKIRSLSFLREPCKSCEVKKLCRGGFRFNAYITKNDLFAPDPSCQLVKDYIGKS</sequence>
<gene>
    <name evidence="2" type="ORF">J5U21_02890</name>
    <name evidence="3" type="ORF">J5U22_02903</name>
</gene>
<protein>
    <recommendedName>
        <fullName evidence="1">4Fe4S-binding SPASM domain-containing protein</fullName>
    </recommendedName>
</protein>
<dbReference type="NCBIfam" id="TIGR04085">
    <property type="entry name" value="rSAM_more_4Fe4S"/>
    <property type="match status" value="1"/>
</dbReference>
<dbReference type="RefSeq" id="WP_261310073.1">
    <property type="nucleotide sequence ID" value="NZ_CP077713.1"/>
</dbReference>
<evidence type="ECO:0000313" key="3">
    <source>
        <dbReference type="EMBL" id="QXJ36337.1"/>
    </source>
</evidence>
<dbReference type="Proteomes" id="UP000693941">
    <property type="component" value="Chromosome"/>
</dbReference>
<dbReference type="InterPro" id="IPR023885">
    <property type="entry name" value="4Fe4S-binding_SPASM_dom"/>
</dbReference>
<evidence type="ECO:0000313" key="4">
    <source>
        <dbReference type="Proteomes" id="UP000694036"/>
    </source>
</evidence>
<dbReference type="Pfam" id="PF13186">
    <property type="entry name" value="SPASM"/>
    <property type="match status" value="1"/>
</dbReference>
<accession>A0A8F5C395</accession>
<proteinExistence type="predicted"/>
<evidence type="ECO:0000259" key="1">
    <source>
        <dbReference type="Pfam" id="PF13186"/>
    </source>
</evidence>
<dbReference type="InterPro" id="IPR058240">
    <property type="entry name" value="rSAM_sf"/>
</dbReference>
<dbReference type="SUPFAM" id="SSF102114">
    <property type="entry name" value="Radical SAM enzymes"/>
    <property type="match status" value="1"/>
</dbReference>
<dbReference type="PANTHER" id="PTHR11228:SF34">
    <property type="entry name" value="TUNGSTEN-CONTAINING ALDEHYDE FERREDOXIN OXIDOREDUCTASE COFACTOR MODIFYING PROTEIN"/>
    <property type="match status" value="1"/>
</dbReference>
<name>A0A8F5C395_9CREN</name>
<feature type="domain" description="4Fe4S-binding SPASM" evidence="1">
    <location>
        <begin position="18"/>
        <end position="78"/>
    </location>
</feature>
<reference evidence="3 4" key="1">
    <citation type="journal article" date="2021" name="Environ. Microbiol.">
        <title>New insights into the diversity and evolution of the archaeal mobilome from three complete genomes of Saccharolobus shibatae.</title>
        <authorList>
            <person name="Medvedeva S."/>
            <person name="Brandt D."/>
            <person name="Cvirkaite-Krupovic V."/>
            <person name="Liu Y."/>
            <person name="Severinov K."/>
            <person name="Ishino S."/>
            <person name="Ishino Y."/>
            <person name="Prangishvili D."/>
            <person name="Kalinowski J."/>
            <person name="Krupovic M."/>
        </authorList>
    </citation>
    <scope>NUCLEOTIDE SEQUENCE [LARGE SCALE GENOMIC DNA]</scope>
    <source>
        <strain evidence="2">BEU9</strain>
        <strain evidence="3 4">S38A</strain>
    </source>
</reference>
<dbReference type="GeneID" id="75046229"/>
<dbReference type="EMBL" id="CP077713">
    <property type="protein sequence ID" value="QXJ36337.1"/>
    <property type="molecule type" value="Genomic_DNA"/>
</dbReference>
<dbReference type="Gene3D" id="3.20.20.70">
    <property type="entry name" value="Aldolase class I"/>
    <property type="match status" value="1"/>
</dbReference>
<keyword evidence="4" id="KW-1185">Reference proteome</keyword>
<dbReference type="AlphaFoldDB" id="A0A8F5C395"/>
<dbReference type="InterPro" id="IPR050377">
    <property type="entry name" value="Radical_SAM_PqqE_MftC-like"/>
</dbReference>
<dbReference type="Proteomes" id="UP000694036">
    <property type="component" value="Chromosome"/>
</dbReference>